<evidence type="ECO:0000259" key="1">
    <source>
        <dbReference type="Pfam" id="PF13280"/>
    </source>
</evidence>
<dbReference type="Pfam" id="PF26109">
    <property type="entry name" value="WHD_BrxR"/>
    <property type="match status" value="1"/>
</dbReference>
<feature type="domain" description="WYL" evidence="1">
    <location>
        <begin position="101"/>
        <end position="165"/>
    </location>
</feature>
<dbReference type="Proteomes" id="UP000191418">
    <property type="component" value="Unassembled WGS sequence"/>
</dbReference>
<dbReference type="PROSITE" id="PS52050">
    <property type="entry name" value="WYL"/>
    <property type="match status" value="1"/>
</dbReference>
<gene>
    <name evidence="4" type="ORF">BTE48_10780</name>
</gene>
<dbReference type="InterPro" id="IPR026881">
    <property type="entry name" value="WYL_dom"/>
</dbReference>
<sequence>MLCYWQSSIRNSDLIQQFEITRQQAYNDLKNYQQLYPNQLVQAQDKRYSFSTDALLHHFSGEVEPYLDWLLTQNFSAAVNRSSQPIAHALVLPTRQVCRHTIATLTDAIKNKHRIEVGYVSLSNPEQDGRIFHPHSFIKTGLRWHVRGYCEKSAGYRDLVLSRFRGEAECLGASHHPVEDDLAWQTPITLIFAPDPRLTAAQQEVLAQDYQMEGGQLLIKTRAALAQYLLKEMQVNTKFLEGTPEAQQLVLVNKNDIKPWLFGD</sequence>
<keyword evidence="5" id="KW-1185">Reference proteome</keyword>
<feature type="domain" description="DNA-binding transcriptional repressor CapW C-terminal dimerisation" evidence="2">
    <location>
        <begin position="188"/>
        <end position="257"/>
    </location>
</feature>
<dbReference type="PIRSF" id="PIRSF015558">
    <property type="entry name" value="Txn_reg_DeoR_prd"/>
    <property type="match status" value="1"/>
</dbReference>
<evidence type="ECO:0000259" key="2">
    <source>
        <dbReference type="Pfam" id="PF26107"/>
    </source>
</evidence>
<dbReference type="InterPro" id="IPR059020">
    <property type="entry name" value="CapW_CTD"/>
</dbReference>
<dbReference type="InterPro" id="IPR016634">
    <property type="entry name" value="CapW-like"/>
</dbReference>
<feature type="domain" description="DNA-binding transcriptional repressor CapW winged helix-turn-helix" evidence="3">
    <location>
        <begin position="2"/>
        <end position="70"/>
    </location>
</feature>
<dbReference type="Pfam" id="PF26107">
    <property type="entry name" value="BrxR_CTD"/>
    <property type="match status" value="1"/>
</dbReference>
<name>A0A1V4T3D8_9GAMM</name>
<proteinExistence type="predicted"/>
<evidence type="ECO:0000259" key="3">
    <source>
        <dbReference type="Pfam" id="PF26109"/>
    </source>
</evidence>
<protein>
    <submittedName>
        <fullName evidence="4">Transcriptional regulator</fullName>
    </submittedName>
</protein>
<dbReference type="Pfam" id="PF13280">
    <property type="entry name" value="WYL"/>
    <property type="match status" value="1"/>
</dbReference>
<dbReference type="OrthoDB" id="6400324at2"/>
<dbReference type="AlphaFoldDB" id="A0A1V4T3D8"/>
<comment type="caution">
    <text evidence="4">The sequence shown here is derived from an EMBL/GenBank/DDBJ whole genome shotgun (WGS) entry which is preliminary data.</text>
</comment>
<accession>A0A1V4T3D8</accession>
<evidence type="ECO:0000313" key="4">
    <source>
        <dbReference type="EMBL" id="OPX55125.1"/>
    </source>
</evidence>
<organism evidence="4 5">
    <name type="scientific">Oceanospirillum multiglobuliferum</name>
    <dbReference type="NCBI Taxonomy" id="64969"/>
    <lineage>
        <taxon>Bacteria</taxon>
        <taxon>Pseudomonadati</taxon>
        <taxon>Pseudomonadota</taxon>
        <taxon>Gammaproteobacteria</taxon>
        <taxon>Oceanospirillales</taxon>
        <taxon>Oceanospirillaceae</taxon>
        <taxon>Oceanospirillum</taxon>
    </lineage>
</organism>
<dbReference type="InterPro" id="IPR059019">
    <property type="entry name" value="WHD_CapW"/>
</dbReference>
<dbReference type="EMBL" id="MTSM01000013">
    <property type="protein sequence ID" value="OPX55125.1"/>
    <property type="molecule type" value="Genomic_DNA"/>
</dbReference>
<dbReference type="STRING" id="64969.SAMN02745127_01324"/>
<evidence type="ECO:0000313" key="5">
    <source>
        <dbReference type="Proteomes" id="UP000191418"/>
    </source>
</evidence>
<reference evidence="4 5" key="1">
    <citation type="submission" date="2017-01" db="EMBL/GenBank/DDBJ databases">
        <title>Genome Sequencing of a Marine Spirillum, Oceanospirillum multiglobuliferum ATCC 33336, from Japan.</title>
        <authorList>
            <person name="Carney J.G."/>
            <person name="Trachtenberg A.M."/>
            <person name="Rheaume B.A."/>
            <person name="Linnane J.D."/>
            <person name="Pitts N.L."/>
            <person name="Mykles D.L."/>
            <person name="Maclea K.S."/>
        </authorList>
    </citation>
    <scope>NUCLEOTIDE SEQUENCE [LARGE SCALE GENOMIC DNA]</scope>
    <source>
        <strain evidence="4 5">ATCC 33336</strain>
    </source>
</reference>